<proteinExistence type="predicted"/>
<keyword evidence="3" id="KW-1185">Reference proteome</keyword>
<gene>
    <name evidence="2" type="ORF">CK510_22120</name>
</gene>
<organism evidence="2 3">
    <name type="scientific">Brunnivagina elsteri CCALA 953</name>
    <dbReference type="NCBI Taxonomy" id="987040"/>
    <lineage>
        <taxon>Bacteria</taxon>
        <taxon>Bacillati</taxon>
        <taxon>Cyanobacteriota</taxon>
        <taxon>Cyanophyceae</taxon>
        <taxon>Nostocales</taxon>
        <taxon>Calotrichaceae</taxon>
        <taxon>Brunnivagina</taxon>
    </lineage>
</organism>
<evidence type="ECO:0000313" key="2">
    <source>
        <dbReference type="EMBL" id="PAX51931.1"/>
    </source>
</evidence>
<sequence>MLKNGFVSQTKMQKPKHSKAVKSVNHVQITTKVISDTPGRLRLRVAQRNRKSGQMQPLVNALQEHSNINQVRMNLDQGSITINHEGEDSWQNVMATLKDLGIIFGDILEVHTDAAIALSNPVMDLNKRVKEATEGQLDIRVLFPFGLGCLAIRQLIIKGLQFDIIPWYVLAWYAFDSFIKLHGTNRLEPTSDS</sequence>
<dbReference type="Pfam" id="PF19991">
    <property type="entry name" value="HMA_2"/>
    <property type="match status" value="1"/>
</dbReference>
<comment type="caution">
    <text evidence="2">The sequence shown here is derived from an EMBL/GenBank/DDBJ whole genome shotgun (WGS) entry which is preliminary data.</text>
</comment>
<dbReference type="AlphaFoldDB" id="A0A2A2TE09"/>
<dbReference type="RefSeq" id="WP_095723750.1">
    <property type="nucleotide sequence ID" value="NZ_NTFS01000308.1"/>
</dbReference>
<dbReference type="Proteomes" id="UP000218238">
    <property type="component" value="Unassembled WGS sequence"/>
</dbReference>
<feature type="region of interest" description="Disordered" evidence="1">
    <location>
        <begin position="1"/>
        <end position="23"/>
    </location>
</feature>
<evidence type="ECO:0000256" key="1">
    <source>
        <dbReference type="SAM" id="MobiDB-lite"/>
    </source>
</evidence>
<evidence type="ECO:0000313" key="3">
    <source>
        <dbReference type="Proteomes" id="UP000218238"/>
    </source>
</evidence>
<reference evidence="2 3" key="1">
    <citation type="submission" date="2017-08" db="EMBL/GenBank/DDBJ databases">
        <title>Draft genome sequence of filamentous cyanobacterium Calothrix elsteri CCALA 953.</title>
        <authorList>
            <person name="Gagunashvili A.N."/>
            <person name="Elster J."/>
            <person name="Andresson O.S."/>
        </authorList>
    </citation>
    <scope>NUCLEOTIDE SEQUENCE [LARGE SCALE GENOMIC DNA]</scope>
    <source>
        <strain evidence="2 3">CCALA 953</strain>
    </source>
</reference>
<dbReference type="EMBL" id="NTFS01000308">
    <property type="protein sequence ID" value="PAX51931.1"/>
    <property type="molecule type" value="Genomic_DNA"/>
</dbReference>
<name>A0A2A2TE09_9CYAN</name>
<protein>
    <submittedName>
        <fullName evidence="2">Uncharacterized protein</fullName>
    </submittedName>
</protein>
<feature type="compositionally biased region" description="Polar residues" evidence="1">
    <location>
        <begin position="1"/>
        <end position="12"/>
    </location>
</feature>
<accession>A0A2A2TE09</accession>
<dbReference type="OrthoDB" id="514446at2"/>